<dbReference type="InterPro" id="IPR036291">
    <property type="entry name" value="NAD(P)-bd_dom_sf"/>
</dbReference>
<evidence type="ECO:0000256" key="2">
    <source>
        <dbReference type="ARBA" id="ARBA00007870"/>
    </source>
</evidence>
<evidence type="ECO:0000256" key="9">
    <source>
        <dbReference type="ARBA" id="ARBA00048793"/>
    </source>
</evidence>
<comment type="similarity">
    <text evidence="2 10">Belongs to the ketopantoate reductase family.</text>
</comment>
<dbReference type="RefSeq" id="WP_369455803.1">
    <property type="nucleotide sequence ID" value="NZ_JBGCUO010000001.1"/>
</dbReference>
<evidence type="ECO:0000259" key="11">
    <source>
        <dbReference type="Pfam" id="PF02558"/>
    </source>
</evidence>
<keyword evidence="6 10" id="KW-0521">NADP</keyword>
<dbReference type="Gene3D" id="3.40.50.720">
    <property type="entry name" value="NAD(P)-binding Rossmann-like Domain"/>
    <property type="match status" value="1"/>
</dbReference>
<feature type="domain" description="Ketopantoate reductase C-terminal" evidence="12">
    <location>
        <begin position="164"/>
        <end position="282"/>
    </location>
</feature>
<evidence type="ECO:0000256" key="6">
    <source>
        <dbReference type="ARBA" id="ARBA00022857"/>
    </source>
</evidence>
<evidence type="ECO:0000256" key="8">
    <source>
        <dbReference type="ARBA" id="ARBA00032024"/>
    </source>
</evidence>
<evidence type="ECO:0000256" key="1">
    <source>
        <dbReference type="ARBA" id="ARBA00004994"/>
    </source>
</evidence>
<keyword evidence="14" id="KW-1185">Reference proteome</keyword>
<evidence type="ECO:0000313" key="14">
    <source>
        <dbReference type="Proteomes" id="UP001562065"/>
    </source>
</evidence>
<dbReference type="SUPFAM" id="SSF48179">
    <property type="entry name" value="6-phosphogluconate dehydrogenase C-terminal domain-like"/>
    <property type="match status" value="1"/>
</dbReference>
<comment type="function">
    <text evidence="10">Catalyzes the NADPH-dependent reduction of ketopantoate into pantoic acid.</text>
</comment>
<gene>
    <name evidence="13" type="ORF">AB5I84_10460</name>
</gene>
<keyword evidence="5 10" id="KW-0566">Pantothenate biosynthesis</keyword>
<dbReference type="Pfam" id="PF08546">
    <property type="entry name" value="ApbA_C"/>
    <property type="match status" value="1"/>
</dbReference>
<sequence length="297" mass="32344">MPRCYVLGAGNLGTLAADYFADAGWDCIAAGRAALTRRLSNGVMQWQRTLAADDGAPIQLLVLATKVQDSAAALAPLRARLDHDSVLLRLQNGLLDPTTLGLPPLRHIEAISFSGAWRDTGADGVMHVHRVAENDTYLGDGSALPPPWFAGLQQFWPKLQWRTDIHWQQWRKLAVNAVLNPLTALYDCRNGELLAEPGRRAAMAALAAEVDALARRLFEHWPNDTLARSEQVAVATAGNLSSMCADRRAGRATEIDFINGALLRAAAQHHLSLPHHTEVVARLQWPLASVDPLPGTF</sequence>
<reference evidence="13 14" key="1">
    <citation type="submission" date="2024-07" db="EMBL/GenBank/DDBJ databases">
        <authorList>
            <person name="Ren Q."/>
        </authorList>
    </citation>
    <scope>NUCLEOTIDE SEQUENCE [LARGE SCALE GENOMIC DNA]</scope>
    <source>
        <strain evidence="13 14">REN37</strain>
    </source>
</reference>
<dbReference type="NCBIfam" id="TIGR00745">
    <property type="entry name" value="apbA_panE"/>
    <property type="match status" value="1"/>
</dbReference>
<evidence type="ECO:0000256" key="7">
    <source>
        <dbReference type="ARBA" id="ARBA00023002"/>
    </source>
</evidence>
<evidence type="ECO:0000313" key="13">
    <source>
        <dbReference type="EMBL" id="MEY1662569.1"/>
    </source>
</evidence>
<protein>
    <recommendedName>
        <fullName evidence="4 10">2-dehydropantoate 2-reductase</fullName>
        <ecNumber evidence="3 10">1.1.1.169</ecNumber>
    </recommendedName>
    <alternativeName>
        <fullName evidence="8 10">Ketopantoate reductase</fullName>
    </alternativeName>
</protein>
<comment type="caution">
    <text evidence="13">The sequence shown here is derived from an EMBL/GenBank/DDBJ whole genome shotgun (WGS) entry which is preliminary data.</text>
</comment>
<evidence type="ECO:0000256" key="10">
    <source>
        <dbReference type="RuleBase" id="RU362068"/>
    </source>
</evidence>
<dbReference type="Gene3D" id="1.10.1040.10">
    <property type="entry name" value="N-(1-d-carboxylethyl)-l-norvaline Dehydrogenase, domain 2"/>
    <property type="match status" value="1"/>
</dbReference>
<evidence type="ECO:0000256" key="4">
    <source>
        <dbReference type="ARBA" id="ARBA00019465"/>
    </source>
</evidence>
<dbReference type="EMBL" id="JBGCUO010000001">
    <property type="protein sequence ID" value="MEY1662569.1"/>
    <property type="molecule type" value="Genomic_DNA"/>
</dbReference>
<keyword evidence="7 10" id="KW-0560">Oxidoreductase</keyword>
<comment type="pathway">
    <text evidence="1 10">Cofactor biosynthesis; (R)-pantothenate biosynthesis; (R)-pantoate from 3-methyl-2-oxobutanoate: step 2/2.</text>
</comment>
<dbReference type="InterPro" id="IPR013328">
    <property type="entry name" value="6PGD_dom2"/>
</dbReference>
<evidence type="ECO:0000259" key="12">
    <source>
        <dbReference type="Pfam" id="PF08546"/>
    </source>
</evidence>
<dbReference type="InterPro" id="IPR050838">
    <property type="entry name" value="Ketopantoate_reductase"/>
</dbReference>
<evidence type="ECO:0000256" key="5">
    <source>
        <dbReference type="ARBA" id="ARBA00022655"/>
    </source>
</evidence>
<accession>A0ABV4AIN0</accession>
<organism evidence="13 14">
    <name type="scientific">Isoalcanivorax beigongshangi</name>
    <dbReference type="NCBI Taxonomy" id="3238810"/>
    <lineage>
        <taxon>Bacteria</taxon>
        <taxon>Pseudomonadati</taxon>
        <taxon>Pseudomonadota</taxon>
        <taxon>Gammaproteobacteria</taxon>
        <taxon>Oceanospirillales</taxon>
        <taxon>Alcanivoracaceae</taxon>
        <taxon>Isoalcanivorax</taxon>
    </lineage>
</organism>
<dbReference type="InterPro" id="IPR003710">
    <property type="entry name" value="ApbA"/>
</dbReference>
<dbReference type="InterPro" id="IPR013332">
    <property type="entry name" value="KPR_N"/>
</dbReference>
<dbReference type="InterPro" id="IPR013752">
    <property type="entry name" value="KPA_reductase"/>
</dbReference>
<name>A0ABV4AIN0_9GAMM</name>
<feature type="domain" description="Ketopantoate reductase N-terminal" evidence="11">
    <location>
        <begin position="5"/>
        <end position="101"/>
    </location>
</feature>
<dbReference type="InterPro" id="IPR008927">
    <property type="entry name" value="6-PGluconate_DH-like_C_sf"/>
</dbReference>
<dbReference type="PANTHER" id="PTHR43765:SF2">
    <property type="entry name" value="2-DEHYDROPANTOATE 2-REDUCTASE"/>
    <property type="match status" value="1"/>
</dbReference>
<proteinExistence type="inferred from homology"/>
<evidence type="ECO:0000256" key="3">
    <source>
        <dbReference type="ARBA" id="ARBA00013014"/>
    </source>
</evidence>
<dbReference type="EC" id="1.1.1.169" evidence="3 10"/>
<comment type="catalytic activity">
    <reaction evidence="9 10">
        <text>(R)-pantoate + NADP(+) = 2-dehydropantoate + NADPH + H(+)</text>
        <dbReference type="Rhea" id="RHEA:16233"/>
        <dbReference type="ChEBI" id="CHEBI:11561"/>
        <dbReference type="ChEBI" id="CHEBI:15378"/>
        <dbReference type="ChEBI" id="CHEBI:15980"/>
        <dbReference type="ChEBI" id="CHEBI:57783"/>
        <dbReference type="ChEBI" id="CHEBI:58349"/>
        <dbReference type="EC" id="1.1.1.169"/>
    </reaction>
</comment>
<dbReference type="Pfam" id="PF02558">
    <property type="entry name" value="ApbA"/>
    <property type="match status" value="1"/>
</dbReference>
<dbReference type="Proteomes" id="UP001562065">
    <property type="component" value="Unassembled WGS sequence"/>
</dbReference>
<dbReference type="PANTHER" id="PTHR43765">
    <property type="entry name" value="2-DEHYDROPANTOATE 2-REDUCTASE-RELATED"/>
    <property type="match status" value="1"/>
</dbReference>
<dbReference type="SUPFAM" id="SSF51735">
    <property type="entry name" value="NAD(P)-binding Rossmann-fold domains"/>
    <property type="match status" value="1"/>
</dbReference>